<dbReference type="GO" id="GO:0003676">
    <property type="term" value="F:nucleic acid binding"/>
    <property type="evidence" value="ECO:0007669"/>
    <property type="project" value="InterPro"/>
</dbReference>
<comment type="caution">
    <text evidence="2">The sequence shown here is derived from an EMBL/GenBank/DDBJ whole genome shotgun (WGS) entry which is preliminary data.</text>
</comment>
<dbReference type="InterPro" id="IPR048301">
    <property type="entry name" value="NucS_C"/>
</dbReference>
<evidence type="ECO:0000313" key="2">
    <source>
        <dbReference type="EMBL" id="MBM1715903.1"/>
    </source>
</evidence>
<dbReference type="GO" id="GO:0004519">
    <property type="term" value="F:endonuclease activity"/>
    <property type="evidence" value="ECO:0007669"/>
    <property type="project" value="InterPro"/>
</dbReference>
<protein>
    <submittedName>
        <fullName evidence="2">DUF91 domain-containing protein</fullName>
    </submittedName>
</protein>
<dbReference type="InterPro" id="IPR011856">
    <property type="entry name" value="tRNA_endonuc-like_dom_sf"/>
</dbReference>
<sequence>MLRAYSNGIKIEEVEGGLLVRQGAEAYVARNWRLTPPVEKLIETAFRSGLECMIRDDHPRQNARWPNPRGVVYLAFSPGPGVQWSLAIDTFRAGKADYGHAVFNGKYHEQFVAAGISFVFEGRNKTAGHLVVTREDVIPTLEALSGFDHSVLALNRSAHDGAGFTTEYVIQREILTNWDQMPWSSRYDVVQDEYPVDGGLTSRRIDILARDRVTGDWLIIELKRAEAKPEAVRQVADYLLALGKQDKFAHGRLDGVLVAERISSAVRTLAKVEGVAAYEVSWPLNLVRAV</sequence>
<gene>
    <name evidence="2" type="ORF">JQV55_20200</name>
</gene>
<dbReference type="EMBL" id="JAFBRM010000011">
    <property type="protein sequence ID" value="MBM1715903.1"/>
    <property type="molecule type" value="Genomic_DNA"/>
</dbReference>
<keyword evidence="3" id="KW-1185">Reference proteome</keyword>
<dbReference type="Pfam" id="PF01939">
    <property type="entry name" value="NucS_C"/>
    <property type="match status" value="1"/>
</dbReference>
<evidence type="ECO:0000313" key="3">
    <source>
        <dbReference type="Proteomes" id="UP000732193"/>
    </source>
</evidence>
<dbReference type="RefSeq" id="WP_203243849.1">
    <property type="nucleotide sequence ID" value="NZ_JAFBRT010000011.1"/>
</dbReference>
<proteinExistence type="predicted"/>
<reference evidence="2 3" key="1">
    <citation type="submission" date="2021-01" db="EMBL/GenBank/DDBJ databases">
        <title>Diatom-associated Roseobacters Show Island Model of Population Structure.</title>
        <authorList>
            <person name="Qu L."/>
            <person name="Feng X."/>
            <person name="Chen Y."/>
            <person name="Li L."/>
            <person name="Wang X."/>
            <person name="Hu Z."/>
            <person name="Wang H."/>
            <person name="Luo H."/>
        </authorList>
    </citation>
    <scope>NUCLEOTIDE SEQUENCE [LARGE SCALE GENOMIC DNA]</scope>
    <source>
        <strain evidence="2 3">TR60-84</strain>
    </source>
</reference>
<dbReference type="AlphaFoldDB" id="A0AAE3B818"/>
<organism evidence="2 3">
    <name type="scientific">Sulfitobacter geojensis</name>
    <dbReference type="NCBI Taxonomy" id="1342299"/>
    <lineage>
        <taxon>Bacteria</taxon>
        <taxon>Pseudomonadati</taxon>
        <taxon>Pseudomonadota</taxon>
        <taxon>Alphaproteobacteria</taxon>
        <taxon>Rhodobacterales</taxon>
        <taxon>Roseobacteraceae</taxon>
        <taxon>Sulfitobacter</taxon>
    </lineage>
</organism>
<evidence type="ECO:0000259" key="1">
    <source>
        <dbReference type="Pfam" id="PF01939"/>
    </source>
</evidence>
<name>A0AAE3B818_9RHOB</name>
<accession>A0AAE3B818</accession>
<dbReference type="Gene3D" id="3.40.1350.10">
    <property type="match status" value="1"/>
</dbReference>
<dbReference type="Proteomes" id="UP000732193">
    <property type="component" value="Unassembled WGS sequence"/>
</dbReference>
<feature type="domain" description="Endonuclease NucS C-terminal" evidence="1">
    <location>
        <begin position="187"/>
        <end position="285"/>
    </location>
</feature>